<dbReference type="AlphaFoldDB" id="A0A4Z0HF53"/>
<dbReference type="PANTHER" id="PTHR12993">
    <property type="entry name" value="N-ACETYLGLUCOSAMINYL-PHOSPHATIDYLINOSITOL DE-N-ACETYLASE-RELATED"/>
    <property type="match status" value="1"/>
</dbReference>
<dbReference type="EMBL" id="SRID01000007">
    <property type="protein sequence ID" value="TGB18477.1"/>
    <property type="molecule type" value="Genomic_DNA"/>
</dbReference>
<dbReference type="SUPFAM" id="SSF102588">
    <property type="entry name" value="LmbE-like"/>
    <property type="match status" value="1"/>
</dbReference>
<sequence length="244" mass="26552">MSTEQLTPMPTDWQRALAIVAHPDDLEYGVSAAIARWTDEGRTVAYLLATVGEAGIDGIAPEECGPLRAREQWAAAAEVGVDSVEFLDHRDGVIEYGIGLRRDFAAAIRRHRPELVITLNHHDTWGGVAWNTPDHRAVGRAVLDAVGDAGNRWIFPDLAEQGLEPWNGVRHVAVAGSPHPSHAVDATAGAERAVRSLLAHRSYIEALTDEEPETYCRTFLEGTMAAAGKRFGGRPAVSFELFSR</sequence>
<dbReference type="GO" id="GO:0016137">
    <property type="term" value="P:glycoside metabolic process"/>
    <property type="evidence" value="ECO:0007669"/>
    <property type="project" value="UniProtKB-ARBA"/>
</dbReference>
<dbReference type="InterPro" id="IPR003737">
    <property type="entry name" value="GlcNAc_PI_deacetylase-related"/>
</dbReference>
<dbReference type="Pfam" id="PF02585">
    <property type="entry name" value="PIG-L"/>
    <property type="match status" value="1"/>
</dbReference>
<dbReference type="Gene3D" id="3.40.50.10320">
    <property type="entry name" value="LmbE-like"/>
    <property type="match status" value="1"/>
</dbReference>
<dbReference type="PANTHER" id="PTHR12993:SF28">
    <property type="entry name" value="LMBE FAMILY PROTEIN"/>
    <property type="match status" value="1"/>
</dbReference>
<organism evidence="2 3">
    <name type="scientific">Streptomyces palmae</name>
    <dbReference type="NCBI Taxonomy" id="1701085"/>
    <lineage>
        <taxon>Bacteria</taxon>
        <taxon>Bacillati</taxon>
        <taxon>Actinomycetota</taxon>
        <taxon>Actinomycetes</taxon>
        <taxon>Kitasatosporales</taxon>
        <taxon>Streptomycetaceae</taxon>
        <taxon>Streptomyces</taxon>
    </lineage>
</organism>
<accession>A0A4Z0HF53</accession>
<keyword evidence="3" id="KW-1185">Reference proteome</keyword>
<evidence type="ECO:0000256" key="1">
    <source>
        <dbReference type="ARBA" id="ARBA00022833"/>
    </source>
</evidence>
<dbReference type="GO" id="GO:0016811">
    <property type="term" value="F:hydrolase activity, acting on carbon-nitrogen (but not peptide) bonds, in linear amides"/>
    <property type="evidence" value="ECO:0007669"/>
    <property type="project" value="TreeGrafter"/>
</dbReference>
<name>A0A4Z0HF53_9ACTN</name>
<dbReference type="RefSeq" id="WP_135337115.1">
    <property type="nucleotide sequence ID" value="NZ_JBHLTX010000070.1"/>
</dbReference>
<keyword evidence="1" id="KW-0862">Zinc</keyword>
<evidence type="ECO:0000313" key="2">
    <source>
        <dbReference type="EMBL" id="TGB18477.1"/>
    </source>
</evidence>
<gene>
    <name evidence="2" type="ORF">E4099_01885</name>
</gene>
<dbReference type="OrthoDB" id="3514174at2"/>
<dbReference type="Proteomes" id="UP000297948">
    <property type="component" value="Unassembled WGS sequence"/>
</dbReference>
<protein>
    <submittedName>
        <fullName evidence="2">PIG-L family deacetylase</fullName>
    </submittedName>
</protein>
<reference evidence="2 3" key="1">
    <citation type="submission" date="2019-03" db="EMBL/GenBank/DDBJ databases">
        <authorList>
            <person name="Gonzalez-Pimentel J.L."/>
        </authorList>
    </citation>
    <scope>NUCLEOTIDE SEQUENCE [LARGE SCALE GENOMIC DNA]</scope>
    <source>
        <strain evidence="2 3">JCM 31289</strain>
    </source>
</reference>
<comment type="caution">
    <text evidence="2">The sequence shown here is derived from an EMBL/GenBank/DDBJ whole genome shotgun (WGS) entry which is preliminary data.</text>
</comment>
<proteinExistence type="predicted"/>
<dbReference type="InterPro" id="IPR024078">
    <property type="entry name" value="LmbE-like_dom_sf"/>
</dbReference>
<evidence type="ECO:0000313" key="3">
    <source>
        <dbReference type="Proteomes" id="UP000297948"/>
    </source>
</evidence>